<reference evidence="3" key="2">
    <citation type="submission" date="2015-01" db="EMBL/GenBank/DDBJ databases">
        <title>Evolutionary Origins and Diversification of the Mycorrhizal Mutualists.</title>
        <authorList>
            <consortium name="DOE Joint Genome Institute"/>
            <consortium name="Mycorrhizal Genomics Consortium"/>
            <person name="Kohler A."/>
            <person name="Kuo A."/>
            <person name="Nagy L.G."/>
            <person name="Floudas D."/>
            <person name="Copeland A."/>
            <person name="Barry K.W."/>
            <person name="Cichocki N."/>
            <person name="Veneault-Fourrey C."/>
            <person name="LaButti K."/>
            <person name="Lindquist E.A."/>
            <person name="Lipzen A."/>
            <person name="Lundell T."/>
            <person name="Morin E."/>
            <person name="Murat C."/>
            <person name="Riley R."/>
            <person name="Ohm R."/>
            <person name="Sun H."/>
            <person name="Tunlid A."/>
            <person name="Henrissat B."/>
            <person name="Grigoriev I.V."/>
            <person name="Hibbett D.S."/>
            <person name="Martin F."/>
        </authorList>
    </citation>
    <scope>NUCLEOTIDE SEQUENCE [LARGE SCALE GENOMIC DNA]</scope>
    <source>
        <strain evidence="3">Ve08.2h10</strain>
    </source>
</reference>
<sequence>MSAKHIDTLLDLWAATLLEHGKQPLFANHWDLYNVIDSTPLGSVPWKSFTISYTGEKHDIPQWMNDTFIVWYRDPHKVAKNMLANGDYKDEMDYAPFHEFLSEGDEQQWQDFMSGSWAWSQADEIARDPDTHEVTFVPIVLGSDKMMVSVGISNNEYYPLYFSIGNVRNNVRRAHHDAVSVTAFLAIPKTTKEHASDSSFRNFRRQLFHSSLAKILSTFKPWMTKPEIIRFGDGYNQCVIYGLGPYIADYEEQVLLSCIVCGWCPKCLSPCDDLDADSLCHCREHTETLLEQATLQELWSEYGIVGDLVPFTNDFPRADIHKLLSPDILHQLIKGAFKDHLVDWVEHYLRHLYDIYELFANRIAAVAPCAGLQCFPQGRGFKQWTGDDSKALMKVYLPAIEGYIPVDVVKAFQAFLDFCYMVRRDVITELTLTQIQDALERFHRYRTIFSTLSVVPTFSLPRQHSMVHYLFLIQLFGSPNGLCSSITEAKHVKAVKEPWQRSSCFNALGQMLLTNQRLDKLSAAREDFHKHGMLDRTCLSEESGAGHGFLDSLPDGNSNGNENENEDAQDEVQPEEDIEDIEVDNGPMSVLAHVELAKTPQYKRA</sequence>
<proteinExistence type="predicted"/>
<evidence type="ECO:0000313" key="3">
    <source>
        <dbReference type="Proteomes" id="UP000054538"/>
    </source>
</evidence>
<dbReference type="InParanoid" id="A0A0D0CWE2"/>
<dbReference type="Proteomes" id="UP000054538">
    <property type="component" value="Unassembled WGS sequence"/>
</dbReference>
<feature type="compositionally biased region" description="Acidic residues" evidence="1">
    <location>
        <begin position="563"/>
        <end position="583"/>
    </location>
</feature>
<reference evidence="2 3" key="1">
    <citation type="submission" date="2014-04" db="EMBL/GenBank/DDBJ databases">
        <authorList>
            <consortium name="DOE Joint Genome Institute"/>
            <person name="Kuo A."/>
            <person name="Kohler A."/>
            <person name="Jargeat P."/>
            <person name="Nagy L.G."/>
            <person name="Floudas D."/>
            <person name="Copeland A."/>
            <person name="Barry K.W."/>
            <person name="Cichocki N."/>
            <person name="Veneault-Fourrey C."/>
            <person name="LaButti K."/>
            <person name="Lindquist E.A."/>
            <person name="Lipzen A."/>
            <person name="Lundell T."/>
            <person name="Morin E."/>
            <person name="Murat C."/>
            <person name="Sun H."/>
            <person name="Tunlid A."/>
            <person name="Henrissat B."/>
            <person name="Grigoriev I.V."/>
            <person name="Hibbett D.S."/>
            <person name="Martin F."/>
            <person name="Nordberg H.P."/>
            <person name="Cantor M.N."/>
            <person name="Hua S.X."/>
        </authorList>
    </citation>
    <scope>NUCLEOTIDE SEQUENCE [LARGE SCALE GENOMIC DNA]</scope>
    <source>
        <strain evidence="2 3">Ve08.2h10</strain>
    </source>
</reference>
<organism evidence="2 3">
    <name type="scientific">Paxillus rubicundulus Ve08.2h10</name>
    <dbReference type="NCBI Taxonomy" id="930991"/>
    <lineage>
        <taxon>Eukaryota</taxon>
        <taxon>Fungi</taxon>
        <taxon>Dikarya</taxon>
        <taxon>Basidiomycota</taxon>
        <taxon>Agaricomycotina</taxon>
        <taxon>Agaricomycetes</taxon>
        <taxon>Agaricomycetidae</taxon>
        <taxon>Boletales</taxon>
        <taxon>Paxilineae</taxon>
        <taxon>Paxillaceae</taxon>
        <taxon>Paxillus</taxon>
    </lineage>
</organism>
<dbReference type="Pfam" id="PF18759">
    <property type="entry name" value="Plavaka"/>
    <property type="match status" value="1"/>
</dbReference>
<dbReference type="EMBL" id="KN826170">
    <property type="protein sequence ID" value="KIK79838.1"/>
    <property type="molecule type" value="Genomic_DNA"/>
</dbReference>
<dbReference type="HOGENOM" id="CLU_006344_14_1_1"/>
<evidence type="ECO:0008006" key="4">
    <source>
        <dbReference type="Google" id="ProtNLM"/>
    </source>
</evidence>
<dbReference type="AlphaFoldDB" id="A0A0D0CWE2"/>
<feature type="region of interest" description="Disordered" evidence="1">
    <location>
        <begin position="545"/>
        <end position="584"/>
    </location>
</feature>
<keyword evidence="3" id="KW-1185">Reference proteome</keyword>
<accession>A0A0D0CWE2</accession>
<evidence type="ECO:0000256" key="1">
    <source>
        <dbReference type="SAM" id="MobiDB-lite"/>
    </source>
</evidence>
<dbReference type="InterPro" id="IPR041078">
    <property type="entry name" value="Plavaka"/>
</dbReference>
<name>A0A0D0CWE2_9AGAM</name>
<gene>
    <name evidence="2" type="ORF">PAXRUDRAFT_16111</name>
</gene>
<evidence type="ECO:0000313" key="2">
    <source>
        <dbReference type="EMBL" id="KIK79838.1"/>
    </source>
</evidence>
<dbReference type="OrthoDB" id="3199698at2759"/>
<protein>
    <recommendedName>
        <fullName evidence="4">C2H2-type domain-containing protein</fullName>
    </recommendedName>
</protein>